<dbReference type="EMBL" id="CP038008">
    <property type="protein sequence ID" value="QBY31575.1"/>
    <property type="molecule type" value="Genomic_DNA"/>
</dbReference>
<name>A0A482PL33_CITRO</name>
<proteinExistence type="predicted"/>
<feature type="transmembrane region" description="Helical" evidence="1">
    <location>
        <begin position="23"/>
        <end position="42"/>
    </location>
</feature>
<dbReference type="AlphaFoldDB" id="A0A482PL33"/>
<sequence length="406" mass="47508">MIEAFIPTLSLILLLKCAMKKRLFVIVLYLIIFNIIFFIFVFGKGSWGVIKTSYMLAPFALSLIINMQVVLAIYFREKGAGYVLLSSFFPPLFFSFWSFDLIMPSHPLMIFYQFDELYKILPRFNKNIINIIIIYALPFFFLLPLRKSMLLIIIMLLMFFIRWGLIEYEKLGIKVLVVQTGMFLSKHEEIVELRNEIFKYNNADIVIFSESPAIGFKEGSRTAFTRELLDEIKGKNDGKLYILNNYGFVDDKKYNYNLSLYIMNGSMRIKAKNKLVPLWEVPGLFYSKSDWDSPFFSVPSEKMIEQYKFRGLYINSYICYEAMFTKHNSDVNDLTIIQSNYESFKKGYDRIVKNGNVLAYVNKSSSFKNFISVQNMGGTIFVDNTGKFHWDVYKKSLKQAIFLLEI</sequence>
<feature type="transmembrane region" description="Helical" evidence="1">
    <location>
        <begin position="149"/>
        <end position="166"/>
    </location>
</feature>
<feature type="transmembrane region" description="Helical" evidence="1">
    <location>
        <begin position="54"/>
        <end position="75"/>
    </location>
</feature>
<keyword evidence="1" id="KW-0812">Transmembrane</keyword>
<keyword evidence="1" id="KW-1133">Transmembrane helix</keyword>
<keyword evidence="1" id="KW-0472">Membrane</keyword>
<evidence type="ECO:0000313" key="2">
    <source>
        <dbReference type="EMBL" id="QBY31575.1"/>
    </source>
</evidence>
<feature type="transmembrane region" description="Helical" evidence="1">
    <location>
        <begin position="81"/>
        <end position="103"/>
    </location>
</feature>
<dbReference type="OMA" id="FPETHKS"/>
<protein>
    <submittedName>
        <fullName evidence="2">Uncharacterized protein</fullName>
    </submittedName>
</protein>
<evidence type="ECO:0000256" key="1">
    <source>
        <dbReference type="SAM" id="Phobius"/>
    </source>
</evidence>
<reference evidence="2" key="1">
    <citation type="submission" date="2019-03" db="EMBL/GenBank/DDBJ databases">
        <title>Complete genome sequence of enteropathogenic Citrobacter rodentium strain DBS100.</title>
        <authorList>
            <person name="Popov G."/>
            <person name="Fiebig A."/>
            <person name="Shideler S."/>
            <person name="Coombes B."/>
            <person name="Savchenko A."/>
        </authorList>
    </citation>
    <scope>NUCLEOTIDE SEQUENCE</scope>
    <source>
        <strain evidence="2">DBS100</strain>
    </source>
</reference>
<organism evidence="2">
    <name type="scientific">Citrobacter rodentium</name>
    <dbReference type="NCBI Taxonomy" id="67825"/>
    <lineage>
        <taxon>Bacteria</taxon>
        <taxon>Pseudomonadati</taxon>
        <taxon>Pseudomonadota</taxon>
        <taxon>Gammaproteobacteria</taxon>
        <taxon>Enterobacterales</taxon>
        <taxon>Enterobacteriaceae</taxon>
        <taxon>Citrobacter</taxon>
    </lineage>
</organism>
<gene>
    <name evidence="2" type="ORF">E2R62_23990</name>
</gene>
<feature type="transmembrane region" description="Helical" evidence="1">
    <location>
        <begin position="124"/>
        <end position="143"/>
    </location>
</feature>
<accession>A0A482PL33</accession>